<keyword evidence="4" id="KW-0808">Transferase</keyword>
<dbReference type="GO" id="GO:0008483">
    <property type="term" value="F:transaminase activity"/>
    <property type="evidence" value="ECO:0007669"/>
    <property type="project" value="UniProtKB-KW"/>
</dbReference>
<dbReference type="AlphaFoldDB" id="A0A5J6MK70"/>
<accession>A0A5J6MK70</accession>
<gene>
    <name evidence="4" type="ORF">FRZ44_30420</name>
</gene>
<dbReference type="SUPFAM" id="SSF53383">
    <property type="entry name" value="PLP-dependent transferases"/>
    <property type="match status" value="1"/>
</dbReference>
<organism evidence="4 5">
    <name type="scientific">Hypericibacter terrae</name>
    <dbReference type="NCBI Taxonomy" id="2602015"/>
    <lineage>
        <taxon>Bacteria</taxon>
        <taxon>Pseudomonadati</taxon>
        <taxon>Pseudomonadota</taxon>
        <taxon>Alphaproteobacteria</taxon>
        <taxon>Rhodospirillales</taxon>
        <taxon>Dongiaceae</taxon>
        <taxon>Hypericibacter</taxon>
    </lineage>
</organism>
<sequence length="462" mass="50028">MSLTPRDRARRPVLDPTRLAFLTGREEQRFLADRPRSLALLDRARAHMPGGVPMAWMTAMHGHPPVFAAEGDGAWFTDVDGHRYLDMNQADLSMNVGFGPPAVVAAVADRMRRGSQFMLPTEDAIWCAEELAERWELPYWQFTLSASGANTEIIRLARHVSGRDKILMFDGKYHGHIEDSLVIMAGNGVKPELYGLSDAAASRARMVPFNDLDAVDRALAPRDVALCIVEPALTNVGVVMPAEGFHQGLRELTEHYGTFLALDETHTQIASPGGLKRLWNLEADAVGLGKTIGGGVPIGAYGLSETLAQPLKQPPVMQGAPMESVGGVATGGTLYGNALSMAACRAALSQVLTPQGFVRTAALGAQLADGLAGLFAAGSLDWQVHRLTSRSGFTFADHLPRNAAEARELAQPGLYRLLRLWMANRGVWESVATAGPTVSFAMAEAEVEFYLERMREFLGDIL</sequence>
<comment type="similarity">
    <text evidence="3">Belongs to the class-III pyridoxal-phosphate-dependent aminotransferase family.</text>
</comment>
<evidence type="ECO:0000256" key="1">
    <source>
        <dbReference type="ARBA" id="ARBA00001933"/>
    </source>
</evidence>
<comment type="cofactor">
    <cofactor evidence="1">
        <name>pyridoxal 5'-phosphate</name>
        <dbReference type="ChEBI" id="CHEBI:597326"/>
    </cofactor>
</comment>
<dbReference type="Proteomes" id="UP000326202">
    <property type="component" value="Chromosome"/>
</dbReference>
<protein>
    <submittedName>
        <fullName evidence="4">Aspartate aminotransferase family protein</fullName>
    </submittedName>
</protein>
<evidence type="ECO:0000256" key="2">
    <source>
        <dbReference type="ARBA" id="ARBA00022898"/>
    </source>
</evidence>
<dbReference type="Gene3D" id="3.90.1150.10">
    <property type="entry name" value="Aspartate Aminotransferase, domain 1"/>
    <property type="match status" value="1"/>
</dbReference>
<proteinExistence type="inferred from homology"/>
<dbReference type="GO" id="GO:0030170">
    <property type="term" value="F:pyridoxal phosphate binding"/>
    <property type="evidence" value="ECO:0007669"/>
    <property type="project" value="InterPro"/>
</dbReference>
<dbReference type="EMBL" id="CP042906">
    <property type="protein sequence ID" value="QEX17739.1"/>
    <property type="molecule type" value="Genomic_DNA"/>
</dbReference>
<dbReference type="InterPro" id="IPR015422">
    <property type="entry name" value="PyrdxlP-dep_Trfase_small"/>
</dbReference>
<dbReference type="InterPro" id="IPR015421">
    <property type="entry name" value="PyrdxlP-dep_Trfase_major"/>
</dbReference>
<evidence type="ECO:0000313" key="4">
    <source>
        <dbReference type="EMBL" id="QEX17739.1"/>
    </source>
</evidence>
<dbReference type="InterPro" id="IPR015424">
    <property type="entry name" value="PyrdxlP-dep_Trfase"/>
</dbReference>
<keyword evidence="5" id="KW-1185">Reference proteome</keyword>
<evidence type="ECO:0000313" key="5">
    <source>
        <dbReference type="Proteomes" id="UP000326202"/>
    </source>
</evidence>
<evidence type="ECO:0000256" key="3">
    <source>
        <dbReference type="RuleBase" id="RU003560"/>
    </source>
</evidence>
<dbReference type="PANTHER" id="PTHR43713:SF3">
    <property type="entry name" value="GLUTAMATE-1-SEMIALDEHYDE 2,1-AMINOMUTASE 1, CHLOROPLASTIC-RELATED"/>
    <property type="match status" value="1"/>
</dbReference>
<keyword evidence="4" id="KW-0032">Aminotransferase</keyword>
<dbReference type="InterPro" id="IPR005814">
    <property type="entry name" value="Aminotrans_3"/>
</dbReference>
<dbReference type="PANTHER" id="PTHR43713">
    <property type="entry name" value="GLUTAMATE-1-SEMIALDEHYDE 2,1-AMINOMUTASE"/>
    <property type="match status" value="1"/>
</dbReference>
<dbReference type="Gene3D" id="3.40.640.10">
    <property type="entry name" value="Type I PLP-dependent aspartate aminotransferase-like (Major domain)"/>
    <property type="match status" value="1"/>
</dbReference>
<dbReference type="OrthoDB" id="9801052at2"/>
<keyword evidence="2 3" id="KW-0663">Pyridoxal phosphate</keyword>
<dbReference type="Pfam" id="PF00202">
    <property type="entry name" value="Aminotran_3"/>
    <property type="match status" value="1"/>
</dbReference>
<reference evidence="4 5" key="1">
    <citation type="submission" date="2019-08" db="EMBL/GenBank/DDBJ databases">
        <title>Hyperibacter terrae gen. nov., sp. nov. and Hyperibacter viscosus sp. nov., two new members in the family Rhodospirillaceae isolated from the rhizosphere of Hypericum perforatum.</title>
        <authorList>
            <person name="Noviana Z."/>
        </authorList>
    </citation>
    <scope>NUCLEOTIDE SEQUENCE [LARGE SCALE GENOMIC DNA]</scope>
    <source>
        <strain evidence="4 5">R5913</strain>
    </source>
</reference>
<dbReference type="RefSeq" id="WP_151177966.1">
    <property type="nucleotide sequence ID" value="NZ_CP042906.1"/>
</dbReference>
<dbReference type="KEGG" id="htq:FRZ44_30420"/>
<name>A0A5J6MK70_9PROT</name>